<dbReference type="EMBL" id="MDHN01000005">
    <property type="protein sequence ID" value="OFC72331.1"/>
    <property type="molecule type" value="Genomic_DNA"/>
</dbReference>
<dbReference type="InterPro" id="IPR005123">
    <property type="entry name" value="Oxoglu/Fe-dep_dioxygenase_dom"/>
</dbReference>
<keyword evidence="3" id="KW-0847">Vitamin C</keyword>
<dbReference type="Pfam" id="PF13640">
    <property type="entry name" value="2OG-FeII_Oxy_3"/>
    <property type="match status" value="1"/>
</dbReference>
<evidence type="ECO:0000256" key="2">
    <source>
        <dbReference type="ARBA" id="ARBA00022723"/>
    </source>
</evidence>
<protein>
    <recommendedName>
        <fullName evidence="7">Fe2OG dioxygenase domain-containing protein</fullName>
    </recommendedName>
</protein>
<dbReference type="GO" id="GO:0006974">
    <property type="term" value="P:DNA damage response"/>
    <property type="evidence" value="ECO:0007669"/>
    <property type="project" value="TreeGrafter"/>
</dbReference>
<dbReference type="PROSITE" id="PS51471">
    <property type="entry name" value="FE2OG_OXY"/>
    <property type="match status" value="1"/>
</dbReference>
<evidence type="ECO:0000256" key="3">
    <source>
        <dbReference type="ARBA" id="ARBA00022896"/>
    </source>
</evidence>
<dbReference type="OrthoDB" id="9812472at2"/>
<name>A0A1E7ZFP1_9ALTE</name>
<keyword evidence="4" id="KW-0223">Dioxygenase</keyword>
<dbReference type="InterPro" id="IPR044862">
    <property type="entry name" value="Pro_4_hyd_alph_FE2OG_OXY"/>
</dbReference>
<evidence type="ECO:0000256" key="4">
    <source>
        <dbReference type="ARBA" id="ARBA00022964"/>
    </source>
</evidence>
<dbReference type="AlphaFoldDB" id="A0A1E7ZFP1"/>
<dbReference type="InterPro" id="IPR023550">
    <property type="entry name" value="PKHD_hydroxylase"/>
</dbReference>
<keyword evidence="6" id="KW-0408">Iron</keyword>
<dbReference type="Proteomes" id="UP000175691">
    <property type="component" value="Unassembled WGS sequence"/>
</dbReference>
<comment type="cofactor">
    <cofactor evidence="1">
        <name>L-ascorbate</name>
        <dbReference type="ChEBI" id="CHEBI:38290"/>
    </cofactor>
</comment>
<dbReference type="GO" id="GO:0005506">
    <property type="term" value="F:iron ion binding"/>
    <property type="evidence" value="ECO:0007669"/>
    <property type="project" value="InterPro"/>
</dbReference>
<keyword evidence="5" id="KW-0560">Oxidoreductase</keyword>
<dbReference type="GO" id="GO:0016706">
    <property type="term" value="F:2-oxoglutarate-dependent dioxygenase activity"/>
    <property type="evidence" value="ECO:0007669"/>
    <property type="project" value="InterPro"/>
</dbReference>
<sequence length="230" mass="26200">MISRVPLLSASQCDELVSQLSPLPWASGLAPGKLYRQKVKGNEEIAFQMGQQTAPADALMRQITQAIMESSFIRTRMFPKSLVNPRFNRYREGGFYGKHADSAFLGNGQQQVRSDYSLTLFLNDPDDYEGGELELAFASGEVMKLKEPKGTLLFYPSGVMHQVLPVERGERIAFVGWVESHIQNPQHRDVLSEITKLCDYMMDDPELALTEHHTRALNVKHNLFRLWWKN</sequence>
<gene>
    <name evidence="8" type="ORF">BFC18_03495</name>
</gene>
<keyword evidence="9" id="KW-1185">Reference proteome</keyword>
<evidence type="ECO:0000313" key="9">
    <source>
        <dbReference type="Proteomes" id="UP000175691"/>
    </source>
</evidence>
<dbReference type="RefSeq" id="WP_070123558.1">
    <property type="nucleotide sequence ID" value="NZ_MDHN01000005.1"/>
</dbReference>
<feature type="domain" description="Fe2OG dioxygenase" evidence="7">
    <location>
        <begin position="81"/>
        <end position="180"/>
    </location>
</feature>
<evidence type="ECO:0000256" key="1">
    <source>
        <dbReference type="ARBA" id="ARBA00001961"/>
    </source>
</evidence>
<evidence type="ECO:0000313" key="8">
    <source>
        <dbReference type="EMBL" id="OFC72331.1"/>
    </source>
</evidence>
<comment type="caution">
    <text evidence="8">The sequence shown here is derived from an EMBL/GenBank/DDBJ whole genome shotgun (WGS) entry which is preliminary data.</text>
</comment>
<dbReference type="InterPro" id="IPR006620">
    <property type="entry name" value="Pro_4_hyd_alph"/>
</dbReference>
<dbReference type="NCBIfam" id="NF003974">
    <property type="entry name" value="PRK05467.1-3"/>
    <property type="match status" value="1"/>
</dbReference>
<evidence type="ECO:0000256" key="6">
    <source>
        <dbReference type="ARBA" id="ARBA00023004"/>
    </source>
</evidence>
<dbReference type="SMART" id="SM00702">
    <property type="entry name" value="P4Hc"/>
    <property type="match status" value="1"/>
</dbReference>
<dbReference type="PANTHER" id="PTHR41536">
    <property type="entry name" value="PKHD-TYPE HYDROXYLASE YBIX"/>
    <property type="match status" value="1"/>
</dbReference>
<keyword evidence="2" id="KW-0479">Metal-binding</keyword>
<evidence type="ECO:0000256" key="5">
    <source>
        <dbReference type="ARBA" id="ARBA00023002"/>
    </source>
</evidence>
<dbReference type="STRING" id="1656094.BFC18_03495"/>
<dbReference type="GO" id="GO:0031418">
    <property type="term" value="F:L-ascorbic acid binding"/>
    <property type="evidence" value="ECO:0007669"/>
    <property type="project" value="UniProtKB-KW"/>
</dbReference>
<evidence type="ECO:0000259" key="7">
    <source>
        <dbReference type="PROSITE" id="PS51471"/>
    </source>
</evidence>
<organism evidence="8 9">
    <name type="scientific">Alteromonas confluentis</name>
    <dbReference type="NCBI Taxonomy" id="1656094"/>
    <lineage>
        <taxon>Bacteria</taxon>
        <taxon>Pseudomonadati</taxon>
        <taxon>Pseudomonadota</taxon>
        <taxon>Gammaproteobacteria</taxon>
        <taxon>Alteromonadales</taxon>
        <taxon>Alteromonadaceae</taxon>
        <taxon>Alteromonas/Salinimonas group</taxon>
        <taxon>Alteromonas</taxon>
    </lineage>
</organism>
<dbReference type="PANTHER" id="PTHR41536:SF1">
    <property type="entry name" value="PKHD-TYPE HYDROXYLASE YBIX"/>
    <property type="match status" value="1"/>
</dbReference>
<proteinExistence type="predicted"/>
<reference evidence="8 9" key="1">
    <citation type="submission" date="2016-08" db="EMBL/GenBank/DDBJ databases">
        <authorList>
            <person name="Seilhamer J.J."/>
        </authorList>
    </citation>
    <scope>NUCLEOTIDE SEQUENCE [LARGE SCALE GENOMIC DNA]</scope>
    <source>
        <strain evidence="8 9">KCTC 42603</strain>
    </source>
</reference>
<dbReference type="Gene3D" id="2.60.120.620">
    <property type="entry name" value="q2cbj1_9rhob like domain"/>
    <property type="match status" value="1"/>
</dbReference>
<accession>A0A1E7ZFP1</accession>
<dbReference type="GO" id="GO:0006879">
    <property type="term" value="P:intracellular iron ion homeostasis"/>
    <property type="evidence" value="ECO:0007669"/>
    <property type="project" value="TreeGrafter"/>
</dbReference>